<keyword evidence="4" id="KW-1185">Reference proteome</keyword>
<evidence type="ECO:0000259" key="2">
    <source>
        <dbReference type="Pfam" id="PF03992"/>
    </source>
</evidence>
<reference evidence="3 4" key="1">
    <citation type="submission" date="2021-04" db="EMBL/GenBank/DDBJ databases">
        <title>Pseudomonas boanensis sp. nov., a bacterium isolated from river water used for household purposes in Boane District, Mozambique.</title>
        <authorList>
            <person name="Nicklasson M."/>
            <person name="Martin-Rodriguez A.J."/>
            <person name="Thorell K."/>
            <person name="Neves L."/>
            <person name="Mussagy A."/>
            <person name="Rydberg H.A."/>
            <person name="Hernroth B."/>
            <person name="Svensson-Stadler L."/>
            <person name="Sjoling A."/>
        </authorList>
    </citation>
    <scope>NUCLEOTIDE SEQUENCE [LARGE SCALE GENOMIC DNA]</scope>
    <source>
        <strain evidence="3 4">DB1</strain>
    </source>
</reference>
<keyword evidence="1" id="KW-0812">Transmembrane</keyword>
<dbReference type="RefSeq" id="WP_215371008.1">
    <property type="nucleotide sequence ID" value="NZ_JAGTIS010000002.1"/>
</dbReference>
<keyword evidence="3" id="KW-0560">Oxidoreductase</keyword>
<accession>A0ABS5XCF1</accession>
<dbReference type="InterPro" id="IPR011008">
    <property type="entry name" value="Dimeric_a/b-barrel"/>
</dbReference>
<proteinExistence type="predicted"/>
<comment type="caution">
    <text evidence="3">The sequence shown here is derived from an EMBL/GenBank/DDBJ whole genome shotgun (WGS) entry which is preliminary data.</text>
</comment>
<dbReference type="EMBL" id="JAGTIS010000002">
    <property type="protein sequence ID" value="MBT8765373.1"/>
    <property type="molecule type" value="Genomic_DNA"/>
</dbReference>
<dbReference type="InterPro" id="IPR007138">
    <property type="entry name" value="ABM_dom"/>
</dbReference>
<evidence type="ECO:0000313" key="3">
    <source>
        <dbReference type="EMBL" id="MBT8765373.1"/>
    </source>
</evidence>
<name>A0ABS5XCF1_9GAMM</name>
<keyword evidence="1" id="KW-0472">Membrane</keyword>
<protein>
    <submittedName>
        <fullName evidence="3">Antibiotic biosynthesis monooxygenase</fullName>
    </submittedName>
</protein>
<dbReference type="PANTHER" id="PTHR40057">
    <property type="entry name" value="SLR1162 PROTEIN"/>
    <property type="match status" value="1"/>
</dbReference>
<dbReference type="Gene3D" id="3.30.70.100">
    <property type="match status" value="1"/>
</dbReference>
<organism evidence="3 4">
    <name type="scientific">Metapseudomonas boanensis</name>
    <dbReference type="NCBI Taxonomy" id="2822138"/>
    <lineage>
        <taxon>Bacteria</taxon>
        <taxon>Pseudomonadati</taxon>
        <taxon>Pseudomonadota</taxon>
        <taxon>Gammaproteobacteria</taxon>
        <taxon>Pseudomonadales</taxon>
        <taxon>Pseudomonadaceae</taxon>
        <taxon>Metapseudomonas</taxon>
    </lineage>
</organism>
<dbReference type="SUPFAM" id="SSF54909">
    <property type="entry name" value="Dimeric alpha+beta barrel"/>
    <property type="match status" value="1"/>
</dbReference>
<feature type="transmembrane region" description="Helical" evidence="1">
    <location>
        <begin position="122"/>
        <end position="140"/>
    </location>
</feature>
<keyword evidence="1" id="KW-1133">Transmembrane helix</keyword>
<gene>
    <name evidence="3" type="ORF">J7302_04380</name>
</gene>
<dbReference type="GO" id="GO:0004497">
    <property type="term" value="F:monooxygenase activity"/>
    <property type="evidence" value="ECO:0007669"/>
    <property type="project" value="UniProtKB-KW"/>
</dbReference>
<dbReference type="InterPro" id="IPR038762">
    <property type="entry name" value="ABM_predict"/>
</dbReference>
<dbReference type="Proteomes" id="UP001519667">
    <property type="component" value="Unassembled WGS sequence"/>
</dbReference>
<keyword evidence="3" id="KW-0503">Monooxygenase</keyword>
<dbReference type="PANTHER" id="PTHR40057:SF1">
    <property type="entry name" value="SLR1162 PROTEIN"/>
    <property type="match status" value="1"/>
</dbReference>
<sequence>MSTEAIDLNSVVTLVIQHKVRGGSLPKYESWLRKAVKAARLQPGHLGVNVIRPDGGGVTFTTVVRFAQAAQLQAWIDSAERAVLIEEVQPLLEEGDHPLVHDDAEFWFTPVDTLQPPRWKQACVTFLVILPLALLVPLLWQPLFRLLPWLGGYVPSNAVITASIVLLVVYLFMPPVTRFFAGWLSQR</sequence>
<evidence type="ECO:0000313" key="4">
    <source>
        <dbReference type="Proteomes" id="UP001519667"/>
    </source>
</evidence>
<feature type="transmembrane region" description="Helical" evidence="1">
    <location>
        <begin position="160"/>
        <end position="181"/>
    </location>
</feature>
<dbReference type="Pfam" id="PF03992">
    <property type="entry name" value="ABM"/>
    <property type="match status" value="1"/>
</dbReference>
<feature type="domain" description="ABM" evidence="2">
    <location>
        <begin position="12"/>
        <end position="80"/>
    </location>
</feature>
<evidence type="ECO:0000256" key="1">
    <source>
        <dbReference type="SAM" id="Phobius"/>
    </source>
</evidence>